<dbReference type="Proteomes" id="UP000011518">
    <property type="component" value="Unassembled WGS sequence"/>
</dbReference>
<keyword evidence="1" id="KW-1015">Disulfide bond</keyword>
<feature type="transmembrane region" description="Helical" evidence="3">
    <location>
        <begin position="98"/>
        <end position="119"/>
    </location>
</feature>
<name>L8YER7_TUPCH</name>
<dbReference type="PANTHER" id="PTHR19971">
    <property type="entry name" value="SIGNAL-REGULATORY PROTEIN BETA"/>
    <property type="match status" value="1"/>
</dbReference>
<dbReference type="AlphaFoldDB" id="L8YER7"/>
<proteinExistence type="predicted"/>
<gene>
    <name evidence="5" type="ORF">TREES_T100008016</name>
</gene>
<reference evidence="6" key="2">
    <citation type="journal article" date="2013" name="Nat. Commun.">
        <title>Genome of the Chinese tree shrew.</title>
        <authorList>
            <person name="Fan Y."/>
            <person name="Huang Z.Y."/>
            <person name="Cao C.C."/>
            <person name="Chen C.S."/>
            <person name="Chen Y.X."/>
            <person name="Fan D.D."/>
            <person name="He J."/>
            <person name="Hou H.L."/>
            <person name="Hu L."/>
            <person name="Hu X.T."/>
            <person name="Jiang X.T."/>
            <person name="Lai R."/>
            <person name="Lang Y.S."/>
            <person name="Liang B."/>
            <person name="Liao S.G."/>
            <person name="Mu D."/>
            <person name="Ma Y.Y."/>
            <person name="Niu Y.Y."/>
            <person name="Sun X.Q."/>
            <person name="Xia J.Q."/>
            <person name="Xiao J."/>
            <person name="Xiong Z.Q."/>
            <person name="Xu L."/>
            <person name="Yang L."/>
            <person name="Zhang Y."/>
            <person name="Zhao W."/>
            <person name="Zhao X.D."/>
            <person name="Zheng Y.T."/>
            <person name="Zhou J.M."/>
            <person name="Zhu Y.B."/>
            <person name="Zhang G.J."/>
            <person name="Wang J."/>
            <person name="Yao Y.G."/>
        </authorList>
    </citation>
    <scope>NUCLEOTIDE SEQUENCE [LARGE SCALE GENOMIC DNA]</scope>
</reference>
<keyword evidence="3" id="KW-0472">Membrane</keyword>
<sequence length="125" mass="13998">MPVPASRPHPAPSFLLLMLLLRFTGVAGKELQGPVQWFKREKPDWELIYSVQGGHFPRVTSVADTTKRNNTDFSIHISNIIDLQCPRRPLPSESPTSVFIVVFLGPKVLPAVGVTAIYVHKKRKD</sequence>
<feature type="chain" id="PRO_5003999011" evidence="4">
    <location>
        <begin position="29"/>
        <end position="125"/>
    </location>
</feature>
<organism evidence="5 6">
    <name type="scientific">Tupaia chinensis</name>
    <name type="common">Chinese tree shrew</name>
    <name type="synonym">Tupaia belangeri chinensis</name>
    <dbReference type="NCBI Taxonomy" id="246437"/>
    <lineage>
        <taxon>Eukaryota</taxon>
        <taxon>Metazoa</taxon>
        <taxon>Chordata</taxon>
        <taxon>Craniata</taxon>
        <taxon>Vertebrata</taxon>
        <taxon>Euteleostomi</taxon>
        <taxon>Mammalia</taxon>
        <taxon>Eutheria</taxon>
        <taxon>Euarchontoglires</taxon>
        <taxon>Scandentia</taxon>
        <taxon>Tupaiidae</taxon>
        <taxon>Tupaia</taxon>
    </lineage>
</organism>
<dbReference type="STRING" id="246437.L8YER7"/>
<keyword evidence="4" id="KW-0732">Signal</keyword>
<dbReference type="InterPro" id="IPR051755">
    <property type="entry name" value="Ig-like_CS_Receptor"/>
</dbReference>
<evidence type="ECO:0000256" key="4">
    <source>
        <dbReference type="SAM" id="SignalP"/>
    </source>
</evidence>
<reference evidence="6" key="1">
    <citation type="submission" date="2012-07" db="EMBL/GenBank/DDBJ databases">
        <title>Genome of the Chinese tree shrew, a rising model animal genetically related to primates.</title>
        <authorList>
            <person name="Zhang G."/>
            <person name="Fan Y."/>
            <person name="Yao Y."/>
            <person name="Huang Z."/>
        </authorList>
    </citation>
    <scope>NUCLEOTIDE SEQUENCE [LARGE SCALE GENOMIC DNA]</scope>
</reference>
<dbReference type="EMBL" id="KB360912">
    <property type="protein sequence ID" value="ELV13589.1"/>
    <property type="molecule type" value="Genomic_DNA"/>
</dbReference>
<dbReference type="InterPro" id="IPR013783">
    <property type="entry name" value="Ig-like_fold"/>
</dbReference>
<evidence type="ECO:0000313" key="6">
    <source>
        <dbReference type="Proteomes" id="UP000011518"/>
    </source>
</evidence>
<keyword evidence="3" id="KW-1133">Transmembrane helix</keyword>
<keyword evidence="6" id="KW-1185">Reference proteome</keyword>
<evidence type="ECO:0000313" key="5">
    <source>
        <dbReference type="EMBL" id="ELV13589.1"/>
    </source>
</evidence>
<evidence type="ECO:0000256" key="3">
    <source>
        <dbReference type="SAM" id="Phobius"/>
    </source>
</evidence>
<evidence type="ECO:0000256" key="1">
    <source>
        <dbReference type="ARBA" id="ARBA00023157"/>
    </source>
</evidence>
<keyword evidence="2" id="KW-0325">Glycoprotein</keyword>
<evidence type="ECO:0000256" key="2">
    <source>
        <dbReference type="ARBA" id="ARBA00023180"/>
    </source>
</evidence>
<protein>
    <submittedName>
        <fullName evidence="5">Signal-regulatory protein beta-1 isoform 3</fullName>
    </submittedName>
</protein>
<accession>L8YER7</accession>
<dbReference type="Gene3D" id="2.60.40.10">
    <property type="entry name" value="Immunoglobulins"/>
    <property type="match status" value="1"/>
</dbReference>
<keyword evidence="3" id="KW-0812">Transmembrane</keyword>
<feature type="signal peptide" evidence="4">
    <location>
        <begin position="1"/>
        <end position="28"/>
    </location>
</feature>
<dbReference type="InParanoid" id="L8YER7"/>